<keyword evidence="4" id="KW-0762">Sugar transport</keyword>
<evidence type="ECO:0000256" key="4">
    <source>
        <dbReference type="ARBA" id="ARBA00022597"/>
    </source>
</evidence>
<feature type="transmembrane region" description="Helical" evidence="11">
    <location>
        <begin position="243"/>
        <end position="266"/>
    </location>
</feature>
<feature type="transmembrane region" description="Helical" evidence="11">
    <location>
        <begin position="444"/>
        <end position="464"/>
    </location>
</feature>
<evidence type="ECO:0000256" key="2">
    <source>
        <dbReference type="ARBA" id="ARBA00010992"/>
    </source>
</evidence>
<evidence type="ECO:0000256" key="8">
    <source>
        <dbReference type="ARBA" id="ARBA00023136"/>
    </source>
</evidence>
<dbReference type="InterPro" id="IPR036259">
    <property type="entry name" value="MFS_trans_sf"/>
</dbReference>
<feature type="transmembrane region" description="Helical" evidence="11">
    <location>
        <begin position="518"/>
        <end position="536"/>
    </location>
</feature>
<dbReference type="STRING" id="200361.A0A453B7C2"/>
<evidence type="ECO:0000256" key="1">
    <source>
        <dbReference type="ARBA" id="ARBA00004141"/>
    </source>
</evidence>
<dbReference type="EnsemblPlants" id="AET2Gv20401100.5">
    <property type="protein sequence ID" value="AET2Gv20401100.5"/>
    <property type="gene ID" value="AET2Gv20401100"/>
</dbReference>
<dbReference type="GO" id="GO:0015293">
    <property type="term" value="F:symporter activity"/>
    <property type="evidence" value="ECO:0007669"/>
    <property type="project" value="UniProtKB-KW"/>
</dbReference>
<evidence type="ECO:0000256" key="5">
    <source>
        <dbReference type="ARBA" id="ARBA00022692"/>
    </source>
</evidence>
<dbReference type="InterPro" id="IPR050814">
    <property type="entry name" value="Myo-inositol_Transporter"/>
</dbReference>
<keyword evidence="14" id="KW-1185">Reference proteome</keyword>
<reference evidence="14" key="2">
    <citation type="journal article" date="2017" name="Nat. Plants">
        <title>The Aegilops tauschii genome reveals multiple impacts of transposons.</title>
        <authorList>
            <person name="Zhao G."/>
            <person name="Zou C."/>
            <person name="Li K."/>
            <person name="Wang K."/>
            <person name="Li T."/>
            <person name="Gao L."/>
            <person name="Zhang X."/>
            <person name="Wang H."/>
            <person name="Yang Z."/>
            <person name="Liu X."/>
            <person name="Jiang W."/>
            <person name="Mao L."/>
            <person name="Kong X."/>
            <person name="Jiao Y."/>
            <person name="Jia J."/>
        </authorList>
    </citation>
    <scope>NUCLEOTIDE SEQUENCE [LARGE SCALE GENOMIC DNA]</scope>
    <source>
        <strain evidence="14">cv. AL8/78</strain>
    </source>
</reference>
<evidence type="ECO:0000256" key="10">
    <source>
        <dbReference type="SAM" id="MobiDB-lite"/>
    </source>
</evidence>
<reference evidence="13" key="5">
    <citation type="journal article" date="2021" name="G3 (Bethesda)">
        <title>Aegilops tauschii genome assembly Aet v5.0 features greater sequence contiguity and improved annotation.</title>
        <authorList>
            <person name="Wang L."/>
            <person name="Zhu T."/>
            <person name="Rodriguez J.C."/>
            <person name="Deal K.R."/>
            <person name="Dubcovsky J."/>
            <person name="McGuire P.E."/>
            <person name="Lux T."/>
            <person name="Spannagl M."/>
            <person name="Mayer K.F.X."/>
            <person name="Baldrich P."/>
            <person name="Meyers B.C."/>
            <person name="Huo N."/>
            <person name="Gu Y.Q."/>
            <person name="Zhou H."/>
            <person name="Devos K.M."/>
            <person name="Bennetzen J.L."/>
            <person name="Unver T."/>
            <person name="Budak H."/>
            <person name="Gulick P.J."/>
            <person name="Galiba G."/>
            <person name="Kalapos B."/>
            <person name="Nelson D.R."/>
            <person name="Li P."/>
            <person name="You F.M."/>
            <person name="Luo M.C."/>
            <person name="Dvorak J."/>
        </authorList>
    </citation>
    <scope>NUCLEOTIDE SEQUENCE [LARGE SCALE GENOMIC DNA]</scope>
    <source>
        <strain evidence="13">cv. AL8/78</strain>
    </source>
</reference>
<dbReference type="GO" id="GO:0016020">
    <property type="term" value="C:membrane"/>
    <property type="evidence" value="ECO:0007669"/>
    <property type="project" value="UniProtKB-SubCell"/>
</dbReference>
<feature type="compositionally biased region" description="Polar residues" evidence="10">
    <location>
        <begin position="35"/>
        <end position="45"/>
    </location>
</feature>
<feature type="compositionally biased region" description="Basic and acidic residues" evidence="10">
    <location>
        <begin position="49"/>
        <end position="63"/>
    </location>
</feature>
<feature type="transmembrane region" description="Helical" evidence="11">
    <location>
        <begin position="414"/>
        <end position="437"/>
    </location>
</feature>
<evidence type="ECO:0000313" key="14">
    <source>
        <dbReference type="Proteomes" id="UP000015105"/>
    </source>
</evidence>
<dbReference type="FunFam" id="1.20.1250.20:FF:000025">
    <property type="entry name" value="probable polyol transporter 4"/>
    <property type="match status" value="1"/>
</dbReference>
<dbReference type="PANTHER" id="PTHR48020">
    <property type="entry name" value="PROTON MYO-INOSITOL COTRANSPORTER"/>
    <property type="match status" value="1"/>
</dbReference>
<evidence type="ECO:0000313" key="13">
    <source>
        <dbReference type="EnsemblPlants" id="AET2Gv20401100.5"/>
    </source>
</evidence>
<comment type="similarity">
    <text evidence="2 9">Belongs to the major facilitator superfamily. Sugar transporter (TC 2.A.1.1) family.</text>
</comment>
<feature type="transmembrane region" description="Helical" evidence="11">
    <location>
        <begin position="384"/>
        <end position="402"/>
    </location>
</feature>
<keyword evidence="6" id="KW-0769">Symport</keyword>
<dbReference type="PROSITE" id="PS50850">
    <property type="entry name" value="MFS"/>
    <property type="match status" value="1"/>
</dbReference>
<reference evidence="13" key="4">
    <citation type="submission" date="2019-03" db="UniProtKB">
        <authorList>
            <consortium name="EnsemblPlants"/>
        </authorList>
    </citation>
    <scope>IDENTIFICATION</scope>
</reference>
<comment type="subcellular location">
    <subcellularLocation>
        <location evidence="1">Membrane</location>
        <topology evidence="1">Multi-pass membrane protein</topology>
    </subcellularLocation>
</comment>
<evidence type="ECO:0000256" key="7">
    <source>
        <dbReference type="ARBA" id="ARBA00022989"/>
    </source>
</evidence>
<evidence type="ECO:0000256" key="11">
    <source>
        <dbReference type="SAM" id="Phobius"/>
    </source>
</evidence>
<dbReference type="InterPro" id="IPR020846">
    <property type="entry name" value="MFS_dom"/>
</dbReference>
<reference evidence="14" key="1">
    <citation type="journal article" date="2014" name="Science">
        <title>Ancient hybridizations among the ancestral genomes of bread wheat.</title>
        <authorList>
            <consortium name="International Wheat Genome Sequencing Consortium,"/>
            <person name="Marcussen T."/>
            <person name="Sandve S.R."/>
            <person name="Heier L."/>
            <person name="Spannagl M."/>
            <person name="Pfeifer M."/>
            <person name="Jakobsen K.S."/>
            <person name="Wulff B.B."/>
            <person name="Steuernagel B."/>
            <person name="Mayer K.F."/>
            <person name="Olsen O.A."/>
        </authorList>
    </citation>
    <scope>NUCLEOTIDE SEQUENCE [LARGE SCALE GENOMIC DNA]</scope>
    <source>
        <strain evidence="14">cv. AL8/78</strain>
    </source>
</reference>
<sequence>LSNTTNDSIAQAIQRTISPYPSIPSSIASAQPSQRLSVHGTSSVTKMKMSPERKGAEDKEEGSRMASAALPEPEAVHPRNKGNFKYAFTCALCASMATIVLGYDVGVMSGASLYIKRDLQITDVQLEIMMGILSVYALIGSFLGARTSDWVGRRVTVVFAAAIFTTGSLLMGFAVNYAMLMVGRFVTGIGVGYAIMVAPVYTAEVSPASARGFLTSFTEVFINVGILLGYVSNYAFARLPLHLSWRVMLGIGAVPSALLALMVFGMPESPRWLVMKGRLADARAVLAKTSDTPEEAVERLDQIKAAAGIPRELDGDVVVMPKTKGGQEKQVWKELIFSPTPAMRRILLAALGIHFFQQATGSDSVVLYSPRVFQSAGITGDNHLLGATCAMGVMKTLFILVATFQLDRVGRRPLLLTSTAGMLACLIGLGTGLTVVGRHPDAKVPWAIGLCIVSILAYVSFFSIGLGPLTSVYTSEVFPLRVRALGFALGASCNRVTSAAVSMSFLSLSKAITIGGSFFLYAGIAAIGWIFFFTFIPETRGLPLEEIGKLFGMTDTAVEAQDTATKDKAKVGEMN</sequence>
<protein>
    <recommendedName>
        <fullName evidence="12">Major facilitator superfamily (MFS) profile domain-containing protein</fullName>
    </recommendedName>
</protein>
<proteinExistence type="inferred from homology"/>
<feature type="region of interest" description="Disordered" evidence="10">
    <location>
        <begin position="20"/>
        <end position="74"/>
    </location>
</feature>
<reference evidence="13" key="3">
    <citation type="journal article" date="2017" name="Nature">
        <title>Genome sequence of the progenitor of the wheat D genome Aegilops tauschii.</title>
        <authorList>
            <person name="Luo M.C."/>
            <person name="Gu Y.Q."/>
            <person name="Puiu D."/>
            <person name="Wang H."/>
            <person name="Twardziok S.O."/>
            <person name="Deal K.R."/>
            <person name="Huo N."/>
            <person name="Zhu T."/>
            <person name="Wang L."/>
            <person name="Wang Y."/>
            <person name="McGuire P.E."/>
            <person name="Liu S."/>
            <person name="Long H."/>
            <person name="Ramasamy R.K."/>
            <person name="Rodriguez J.C."/>
            <person name="Van S.L."/>
            <person name="Yuan L."/>
            <person name="Wang Z."/>
            <person name="Xia Z."/>
            <person name="Xiao L."/>
            <person name="Anderson O.D."/>
            <person name="Ouyang S."/>
            <person name="Liang Y."/>
            <person name="Zimin A.V."/>
            <person name="Pertea G."/>
            <person name="Qi P."/>
            <person name="Bennetzen J.L."/>
            <person name="Dai X."/>
            <person name="Dawson M.W."/>
            <person name="Muller H.G."/>
            <person name="Kugler K."/>
            <person name="Rivarola-Duarte L."/>
            <person name="Spannagl M."/>
            <person name="Mayer K.F.X."/>
            <person name="Lu F.H."/>
            <person name="Bevan M.W."/>
            <person name="Leroy P."/>
            <person name="Li P."/>
            <person name="You F.M."/>
            <person name="Sun Q."/>
            <person name="Liu Z."/>
            <person name="Lyons E."/>
            <person name="Wicker T."/>
            <person name="Salzberg S.L."/>
            <person name="Devos K.M."/>
            <person name="Dvorak J."/>
        </authorList>
    </citation>
    <scope>NUCLEOTIDE SEQUENCE [LARGE SCALE GENOMIC DNA]</scope>
    <source>
        <strain evidence="13">cv. AL8/78</strain>
    </source>
</reference>
<dbReference type="PRINTS" id="PR00171">
    <property type="entry name" value="SUGRTRNSPORT"/>
</dbReference>
<dbReference type="Proteomes" id="UP000015105">
    <property type="component" value="Chromosome 2D"/>
</dbReference>
<evidence type="ECO:0000256" key="3">
    <source>
        <dbReference type="ARBA" id="ARBA00022448"/>
    </source>
</evidence>
<feature type="domain" description="Major facilitator superfamily (MFS) profile" evidence="12">
    <location>
        <begin position="90"/>
        <end position="540"/>
    </location>
</feature>
<keyword evidence="7 11" id="KW-1133">Transmembrane helix</keyword>
<name>A0A453B7C2_AEGTS</name>
<organism evidence="13 14">
    <name type="scientific">Aegilops tauschii subsp. strangulata</name>
    <name type="common">Goatgrass</name>
    <dbReference type="NCBI Taxonomy" id="200361"/>
    <lineage>
        <taxon>Eukaryota</taxon>
        <taxon>Viridiplantae</taxon>
        <taxon>Streptophyta</taxon>
        <taxon>Embryophyta</taxon>
        <taxon>Tracheophyta</taxon>
        <taxon>Spermatophyta</taxon>
        <taxon>Magnoliopsida</taxon>
        <taxon>Liliopsida</taxon>
        <taxon>Poales</taxon>
        <taxon>Poaceae</taxon>
        <taxon>BOP clade</taxon>
        <taxon>Pooideae</taxon>
        <taxon>Triticodae</taxon>
        <taxon>Triticeae</taxon>
        <taxon>Triticinae</taxon>
        <taxon>Aegilops</taxon>
    </lineage>
</organism>
<feature type="transmembrane region" description="Helical" evidence="11">
    <location>
        <begin position="181"/>
        <end position="201"/>
    </location>
</feature>
<dbReference type="Gene3D" id="1.20.1250.20">
    <property type="entry name" value="MFS general substrate transporter like domains"/>
    <property type="match status" value="1"/>
</dbReference>
<dbReference type="InterPro" id="IPR005828">
    <property type="entry name" value="MFS_sugar_transport-like"/>
</dbReference>
<feature type="transmembrane region" description="Helical" evidence="11">
    <location>
        <begin position="213"/>
        <end position="231"/>
    </location>
</feature>
<feature type="transmembrane region" description="Helical" evidence="11">
    <location>
        <begin position="86"/>
        <end position="108"/>
    </location>
</feature>
<dbReference type="PROSITE" id="PS00216">
    <property type="entry name" value="SUGAR_TRANSPORT_1"/>
    <property type="match status" value="1"/>
</dbReference>
<feature type="transmembrane region" description="Helical" evidence="11">
    <location>
        <begin position="157"/>
        <end position="175"/>
    </location>
</feature>
<dbReference type="Pfam" id="PF00083">
    <property type="entry name" value="Sugar_tr"/>
    <property type="match status" value="1"/>
</dbReference>
<dbReference type="PANTHER" id="PTHR48020:SF49">
    <property type="entry name" value="SUGAR TRANSPORTER"/>
    <property type="match status" value="1"/>
</dbReference>
<evidence type="ECO:0000256" key="9">
    <source>
        <dbReference type="RuleBase" id="RU003346"/>
    </source>
</evidence>
<feature type="transmembrane region" description="Helical" evidence="11">
    <location>
        <begin position="128"/>
        <end position="145"/>
    </location>
</feature>
<keyword evidence="3 9" id="KW-0813">Transport</keyword>
<dbReference type="Gramene" id="AET2Gv20401100.5">
    <property type="protein sequence ID" value="AET2Gv20401100.5"/>
    <property type="gene ID" value="AET2Gv20401100"/>
</dbReference>
<dbReference type="PROSITE" id="PS00217">
    <property type="entry name" value="SUGAR_TRANSPORT_2"/>
    <property type="match status" value="1"/>
</dbReference>
<accession>A0A453B7C2</accession>
<feature type="compositionally biased region" description="Low complexity" evidence="10">
    <location>
        <begin position="20"/>
        <end position="34"/>
    </location>
</feature>
<dbReference type="NCBIfam" id="TIGR00879">
    <property type="entry name" value="SP"/>
    <property type="match status" value="1"/>
</dbReference>
<keyword evidence="8 11" id="KW-0472">Membrane</keyword>
<evidence type="ECO:0000256" key="6">
    <source>
        <dbReference type="ARBA" id="ARBA00022847"/>
    </source>
</evidence>
<dbReference type="InterPro" id="IPR005829">
    <property type="entry name" value="Sugar_transporter_CS"/>
</dbReference>
<dbReference type="InterPro" id="IPR003663">
    <property type="entry name" value="Sugar/inositol_transpt"/>
</dbReference>
<evidence type="ECO:0000259" key="12">
    <source>
        <dbReference type="PROSITE" id="PS50850"/>
    </source>
</evidence>
<dbReference type="SUPFAM" id="SSF103473">
    <property type="entry name" value="MFS general substrate transporter"/>
    <property type="match status" value="1"/>
</dbReference>
<dbReference type="AlphaFoldDB" id="A0A453B7C2"/>
<keyword evidence="5 11" id="KW-0812">Transmembrane</keyword>